<sequence length="542" mass="60737">MISNSIEKSNIGKKYFGLYTGFLNNALLKPDHTALIIGSRELSYAEVELTARKWASALIDILDGSPKRVGVFAYRNETSYIGVLAALFSGATFVPLNRNFPTQRTASMIEIAELDALIIDNNSLKQYLEISNDAKNLPKLLLLPDTETQIKIKNTKVLSKEVLEQYEPEEFLPTVTADSLAYILFTSGSTGVPKGVPITHENVCHFIEVNQEKYKFTSEDRFTQTFDQTFDLSVFDLFMAWSAGGTVCSMNPIDLIAPLRFIQEKKVTVWFSVPSIAVIMKKQHMLTPNVMSGLRLSLFCGEALPRGIVELWEQAAPNSIIENLYGPTELTIACAAFRWDSVNSPLDCINDIVPIGKLYPGLEAILVNDTLETVQDNEGGELCVTGPQMFPGYWRNPEQTKEKFLIYKSESGYDTTYYRTGDRVRYLPNGNLIFLGRIDHQIKVNGHRVELSEIEGSLTKLKGIISAVALGWPEENNTFKGIVAFVIGHSLEIDFIRKSLQNTLPPYMIPKHIFIVDKFPMNSNGKIDRNALLNNLDVTDYS</sequence>
<dbReference type="Proteomes" id="UP000198538">
    <property type="component" value="Unassembled WGS sequence"/>
</dbReference>
<reference evidence="7" key="1">
    <citation type="submission" date="2016-10" db="EMBL/GenBank/DDBJ databases">
        <authorList>
            <person name="Varghese N."/>
            <person name="Submissions S."/>
        </authorList>
    </citation>
    <scope>NUCLEOTIDE SEQUENCE [LARGE SCALE GENOMIC DNA]</scope>
    <source>
        <strain evidence="7">BL9</strain>
    </source>
</reference>
<name>A0A1G5E4I3_9BACL</name>
<dbReference type="NCBIfam" id="TIGR01733">
    <property type="entry name" value="AA-adenyl-dom"/>
    <property type="match status" value="1"/>
</dbReference>
<dbReference type="InterPro" id="IPR020845">
    <property type="entry name" value="AMP-binding_CS"/>
</dbReference>
<dbReference type="STRING" id="582692.SAMN05720606_103137"/>
<dbReference type="PROSITE" id="PS00455">
    <property type="entry name" value="AMP_BINDING"/>
    <property type="match status" value="1"/>
</dbReference>
<dbReference type="RefSeq" id="WP_090916801.1">
    <property type="nucleotide sequence ID" value="NZ_FMVM01000003.1"/>
</dbReference>
<keyword evidence="7" id="KW-1185">Reference proteome</keyword>
<dbReference type="AlphaFoldDB" id="A0A1G5E4I3"/>
<dbReference type="GO" id="GO:0043041">
    <property type="term" value="P:amino acid activation for nonribosomal peptide biosynthetic process"/>
    <property type="evidence" value="ECO:0007669"/>
    <property type="project" value="TreeGrafter"/>
</dbReference>
<dbReference type="GO" id="GO:0031177">
    <property type="term" value="F:phosphopantetheine binding"/>
    <property type="evidence" value="ECO:0007669"/>
    <property type="project" value="TreeGrafter"/>
</dbReference>
<dbReference type="PANTHER" id="PTHR45527">
    <property type="entry name" value="NONRIBOSOMAL PEPTIDE SYNTHETASE"/>
    <property type="match status" value="1"/>
</dbReference>
<evidence type="ECO:0000313" key="7">
    <source>
        <dbReference type="Proteomes" id="UP000198538"/>
    </source>
</evidence>
<dbReference type="GO" id="GO:0044550">
    <property type="term" value="P:secondary metabolite biosynthetic process"/>
    <property type="evidence" value="ECO:0007669"/>
    <property type="project" value="TreeGrafter"/>
</dbReference>
<evidence type="ECO:0000259" key="4">
    <source>
        <dbReference type="Pfam" id="PF00501"/>
    </source>
</evidence>
<proteinExistence type="inferred from homology"/>
<dbReference type="GO" id="GO:0017000">
    <property type="term" value="P:antibiotic biosynthetic process"/>
    <property type="evidence" value="ECO:0007669"/>
    <property type="project" value="UniProtKB-KW"/>
</dbReference>
<comment type="similarity">
    <text evidence="1">Belongs to the ATP-dependent AMP-binding enzyme family.</text>
</comment>
<dbReference type="GO" id="GO:0005737">
    <property type="term" value="C:cytoplasm"/>
    <property type="evidence" value="ECO:0007669"/>
    <property type="project" value="TreeGrafter"/>
</dbReference>
<organism evidence="6 7">
    <name type="scientific">Paenibacillus polysaccharolyticus</name>
    <dbReference type="NCBI Taxonomy" id="582692"/>
    <lineage>
        <taxon>Bacteria</taxon>
        <taxon>Bacillati</taxon>
        <taxon>Bacillota</taxon>
        <taxon>Bacilli</taxon>
        <taxon>Bacillales</taxon>
        <taxon>Paenibacillaceae</taxon>
        <taxon>Paenibacillus</taxon>
    </lineage>
</organism>
<dbReference type="Pfam" id="PF13193">
    <property type="entry name" value="AMP-binding_C"/>
    <property type="match status" value="1"/>
</dbReference>
<keyword evidence="2" id="KW-0677">Repeat</keyword>
<gene>
    <name evidence="6" type="ORF">SAMN05720606_103137</name>
</gene>
<feature type="domain" description="AMP-dependent synthetase/ligase" evidence="4">
    <location>
        <begin position="26"/>
        <end position="394"/>
    </location>
</feature>
<dbReference type="Pfam" id="PF00501">
    <property type="entry name" value="AMP-binding"/>
    <property type="match status" value="1"/>
</dbReference>
<dbReference type="InterPro" id="IPR042099">
    <property type="entry name" value="ANL_N_sf"/>
</dbReference>
<dbReference type="InterPro" id="IPR010071">
    <property type="entry name" value="AA_adenyl_dom"/>
</dbReference>
<dbReference type="SUPFAM" id="SSF56801">
    <property type="entry name" value="Acetyl-CoA synthetase-like"/>
    <property type="match status" value="1"/>
</dbReference>
<dbReference type="InterPro" id="IPR045851">
    <property type="entry name" value="AMP-bd_C_sf"/>
</dbReference>
<dbReference type="PANTHER" id="PTHR45527:SF1">
    <property type="entry name" value="FATTY ACID SYNTHASE"/>
    <property type="match status" value="1"/>
</dbReference>
<accession>A0A1G5E4I3</accession>
<evidence type="ECO:0000256" key="1">
    <source>
        <dbReference type="ARBA" id="ARBA00006432"/>
    </source>
</evidence>
<evidence type="ECO:0000256" key="2">
    <source>
        <dbReference type="ARBA" id="ARBA00022737"/>
    </source>
</evidence>
<evidence type="ECO:0000256" key="3">
    <source>
        <dbReference type="ARBA" id="ARBA00023194"/>
    </source>
</evidence>
<dbReference type="EMBL" id="FMVM01000003">
    <property type="protein sequence ID" value="SCY21428.1"/>
    <property type="molecule type" value="Genomic_DNA"/>
</dbReference>
<evidence type="ECO:0000259" key="5">
    <source>
        <dbReference type="Pfam" id="PF13193"/>
    </source>
</evidence>
<dbReference type="InterPro" id="IPR025110">
    <property type="entry name" value="AMP-bd_C"/>
</dbReference>
<dbReference type="Gene3D" id="3.30.300.30">
    <property type="match status" value="1"/>
</dbReference>
<dbReference type="Gene3D" id="3.40.50.12780">
    <property type="entry name" value="N-terminal domain of ligase-like"/>
    <property type="match status" value="1"/>
</dbReference>
<protein>
    <submittedName>
        <fullName evidence="6">Amino acid adenylation domain-containing protein</fullName>
    </submittedName>
</protein>
<feature type="domain" description="AMP-binding enzyme C-terminal" evidence="5">
    <location>
        <begin position="453"/>
        <end position="526"/>
    </location>
</feature>
<evidence type="ECO:0000313" key="6">
    <source>
        <dbReference type="EMBL" id="SCY21428.1"/>
    </source>
</evidence>
<dbReference type="InterPro" id="IPR000873">
    <property type="entry name" value="AMP-dep_synth/lig_dom"/>
</dbReference>
<keyword evidence="3" id="KW-0045">Antibiotic biosynthesis</keyword>